<dbReference type="SUPFAM" id="SSF102114">
    <property type="entry name" value="Radical SAM enzymes"/>
    <property type="match status" value="1"/>
</dbReference>
<dbReference type="CDD" id="cd01420">
    <property type="entry name" value="MoaC_PE"/>
    <property type="match status" value="1"/>
</dbReference>
<keyword evidence="14" id="KW-0456">Lyase</keyword>
<evidence type="ECO:0000256" key="6">
    <source>
        <dbReference type="ARBA" id="ARBA00022485"/>
    </source>
</evidence>
<keyword evidence="10" id="KW-0408">Iron</keyword>
<sequence length="570" mass="63802">MYRPYFKLLMEVGKRQFSIEASIPLKEIKPNVKESPLIDLFGRNHTYLRISLTERCNLRCQYCMPAEGVKLTQKPQLLTTDEILKIADLFVKEGVNKIRLTGGEPTVRKDIVDIVSNLKQIVGVEVVAMTTNGLTLTRQLVALQKAGLDILNVSLDTLIPERYERITRRKGWQRVMMGIDLAVQLGYDPVKVNCVVMRVDKLVPYNELVNKIKVNWPDFVPLRNGPNDTSKAWKVTNYKGQIGFITSMSEHFCGSCNRLRITADGNLKVCLFGNTEVSLRDAIRSNCSDDDLSALISAAVKRKKRQHAGEWVTTVDVYFYRHAEYFSNGKSTNDSYWGIEIIFFKDVSCLPSRKSTKSTFININSTLLHLVPMNKLQNTIRAFSTDPATPPELSHVDQEGKVRMVDVSDKEVTVRIARAVAKVKVGSEITKLIHENAMKKGEVLSIAEIAGIIGAKKTSELIPLCHNISLSSVKVTAELNNKGKEVLIYATVQCDGKTGVEMEALTAVSVAALTVYDMCKAVSRSIIITDIHLLSKSGGRSGDFVKEEIKVRDYNRRPDYQPLQPFVGPM</sequence>
<dbReference type="AlphaFoldDB" id="A0AAV8ZL85"/>
<keyword evidence="6" id="KW-0004">4Fe-4S</keyword>
<dbReference type="CDD" id="cd01335">
    <property type="entry name" value="Radical_SAM"/>
    <property type="match status" value="1"/>
</dbReference>
<dbReference type="Gene3D" id="3.20.20.70">
    <property type="entry name" value="Aldolase class I"/>
    <property type="match status" value="1"/>
</dbReference>
<dbReference type="GO" id="GO:0006777">
    <property type="term" value="P:Mo-molybdopterin cofactor biosynthetic process"/>
    <property type="evidence" value="ECO:0007669"/>
    <property type="project" value="UniProtKB-KW"/>
</dbReference>
<comment type="catalytic activity">
    <reaction evidence="15">
        <text>GTP + AH2 + S-adenosyl-L-methionine = (8S)-3',8-cyclo-7,8-dihydroguanosine 5'-triphosphate + 5'-deoxyadenosine + L-methionine + A + H(+)</text>
        <dbReference type="Rhea" id="RHEA:49576"/>
        <dbReference type="ChEBI" id="CHEBI:13193"/>
        <dbReference type="ChEBI" id="CHEBI:15378"/>
        <dbReference type="ChEBI" id="CHEBI:17319"/>
        <dbReference type="ChEBI" id="CHEBI:17499"/>
        <dbReference type="ChEBI" id="CHEBI:37565"/>
        <dbReference type="ChEBI" id="CHEBI:57844"/>
        <dbReference type="ChEBI" id="CHEBI:59789"/>
        <dbReference type="ChEBI" id="CHEBI:131766"/>
        <dbReference type="EC" id="4.1.99.22"/>
    </reaction>
</comment>
<dbReference type="GO" id="GO:0046872">
    <property type="term" value="F:metal ion binding"/>
    <property type="evidence" value="ECO:0007669"/>
    <property type="project" value="UniProtKB-KW"/>
</dbReference>
<dbReference type="SFLD" id="SFLDG01067">
    <property type="entry name" value="SPASM/twitch_domain_containing"/>
    <property type="match status" value="1"/>
</dbReference>
<name>A0AAV8ZL85_9CUCU</name>
<dbReference type="Pfam" id="PF01967">
    <property type="entry name" value="MoaC"/>
    <property type="match status" value="1"/>
</dbReference>
<gene>
    <name evidence="17" type="ORF">NQ314_004157</name>
</gene>
<keyword evidence="18" id="KW-1185">Reference proteome</keyword>
<dbReference type="InterPro" id="IPR006638">
    <property type="entry name" value="Elp3/MiaA/NifB-like_rSAM"/>
</dbReference>
<comment type="pathway">
    <text evidence="3">Cofactor biosynthesis; molybdopterin biosynthesis.</text>
</comment>
<evidence type="ECO:0000256" key="10">
    <source>
        <dbReference type="ARBA" id="ARBA00023004"/>
    </source>
</evidence>
<dbReference type="SFLD" id="SFLDG01386">
    <property type="entry name" value="main_SPASM_domain-containing"/>
    <property type="match status" value="1"/>
</dbReference>
<evidence type="ECO:0000256" key="9">
    <source>
        <dbReference type="ARBA" id="ARBA00022741"/>
    </source>
</evidence>
<comment type="similarity">
    <text evidence="4">In the C-terminal section; belongs to the MoaC family.</text>
</comment>
<evidence type="ECO:0000313" key="17">
    <source>
        <dbReference type="EMBL" id="KAJ8965405.1"/>
    </source>
</evidence>
<keyword evidence="11" id="KW-0411">Iron-sulfur</keyword>
<dbReference type="InterPro" id="IPR047594">
    <property type="entry name" value="MoaC_bact/euk"/>
</dbReference>
<evidence type="ECO:0000256" key="13">
    <source>
        <dbReference type="ARBA" id="ARBA00023150"/>
    </source>
</evidence>
<dbReference type="InterPro" id="IPR000385">
    <property type="entry name" value="MoaA_NifB_PqqE_Fe-S-bd_CS"/>
</dbReference>
<dbReference type="InterPro" id="IPR023045">
    <property type="entry name" value="MoaC"/>
</dbReference>
<keyword evidence="13" id="KW-0501">Molybdenum cofactor biosynthesis</keyword>
<dbReference type="PROSITE" id="PS01305">
    <property type="entry name" value="MOAA_NIFB_PQQE"/>
    <property type="match status" value="1"/>
</dbReference>
<feature type="domain" description="Radical SAM core" evidence="16">
    <location>
        <begin position="40"/>
        <end position="257"/>
    </location>
</feature>
<comment type="caution">
    <text evidence="17">The sequence shown here is derived from an EMBL/GenBank/DDBJ whole genome shotgun (WGS) entry which is preliminary data.</text>
</comment>
<evidence type="ECO:0000256" key="11">
    <source>
        <dbReference type="ARBA" id="ARBA00023014"/>
    </source>
</evidence>
<proteinExistence type="inferred from homology"/>
<protein>
    <recommendedName>
        <fullName evidence="16">Radical SAM core domain-containing protein</fullName>
    </recommendedName>
</protein>
<dbReference type="SMART" id="SM00729">
    <property type="entry name" value="Elp3"/>
    <property type="match status" value="1"/>
</dbReference>
<dbReference type="NCBIfam" id="TIGR00581">
    <property type="entry name" value="moaC"/>
    <property type="match status" value="1"/>
</dbReference>
<dbReference type="SFLD" id="SFLDS00029">
    <property type="entry name" value="Radical_SAM"/>
    <property type="match status" value="1"/>
</dbReference>
<dbReference type="CDD" id="cd21117">
    <property type="entry name" value="Twitch_MoaA"/>
    <property type="match status" value="1"/>
</dbReference>
<evidence type="ECO:0000259" key="16">
    <source>
        <dbReference type="PROSITE" id="PS51918"/>
    </source>
</evidence>
<dbReference type="InterPro" id="IPR002820">
    <property type="entry name" value="Mopterin_CF_biosynth-C_dom"/>
</dbReference>
<dbReference type="InterPro" id="IPR058240">
    <property type="entry name" value="rSAM_sf"/>
</dbReference>
<dbReference type="GO" id="GO:0051539">
    <property type="term" value="F:4 iron, 4 sulfur cluster binding"/>
    <property type="evidence" value="ECO:0007669"/>
    <property type="project" value="UniProtKB-KW"/>
</dbReference>
<dbReference type="InterPro" id="IPR050105">
    <property type="entry name" value="MoCo_biosynth_MoaA/MoaC"/>
</dbReference>
<keyword evidence="12" id="KW-0342">GTP-binding</keyword>
<dbReference type="GO" id="GO:0061799">
    <property type="term" value="F:cyclic pyranopterin monophosphate synthase activity"/>
    <property type="evidence" value="ECO:0007669"/>
    <property type="project" value="UniProtKB-EC"/>
</dbReference>
<dbReference type="InterPro" id="IPR010505">
    <property type="entry name" value="MoaA_twitch"/>
</dbReference>
<comment type="catalytic activity">
    <reaction evidence="1">
        <text>(8S)-3',8-cyclo-7,8-dihydroguanosine 5'-triphosphate = cyclic pyranopterin phosphate + diphosphate</text>
        <dbReference type="Rhea" id="RHEA:49580"/>
        <dbReference type="ChEBI" id="CHEBI:33019"/>
        <dbReference type="ChEBI" id="CHEBI:59648"/>
        <dbReference type="ChEBI" id="CHEBI:131766"/>
        <dbReference type="EC" id="4.6.1.17"/>
    </reaction>
</comment>
<reference evidence="17" key="1">
    <citation type="journal article" date="2023" name="Insect Mol. Biol.">
        <title>Genome sequencing provides insights into the evolution of gene families encoding plant cell wall-degrading enzymes in longhorned beetles.</title>
        <authorList>
            <person name="Shin N.R."/>
            <person name="Okamura Y."/>
            <person name="Kirsch R."/>
            <person name="Pauchet Y."/>
        </authorList>
    </citation>
    <scope>NUCLEOTIDE SEQUENCE</scope>
    <source>
        <strain evidence="17">RBIC_L_NR</strain>
    </source>
</reference>
<keyword evidence="7" id="KW-0949">S-adenosyl-L-methionine</keyword>
<dbReference type="PANTHER" id="PTHR22960:SF0">
    <property type="entry name" value="MOLYBDENUM COFACTOR BIOSYNTHESIS PROTEIN 1"/>
    <property type="match status" value="1"/>
</dbReference>
<evidence type="ECO:0000313" key="18">
    <source>
        <dbReference type="Proteomes" id="UP001162156"/>
    </source>
</evidence>
<dbReference type="PANTHER" id="PTHR22960">
    <property type="entry name" value="MOLYBDOPTERIN COFACTOR SYNTHESIS PROTEIN A"/>
    <property type="match status" value="1"/>
</dbReference>
<dbReference type="InterPro" id="IPR007197">
    <property type="entry name" value="rSAM"/>
</dbReference>
<keyword evidence="8" id="KW-0479">Metal-binding</keyword>
<comment type="similarity">
    <text evidence="5">In the N-terminal section; belongs to the radical SAM superfamily. MoaA family.</text>
</comment>
<organism evidence="17 18">
    <name type="scientific">Rhamnusium bicolor</name>
    <dbReference type="NCBI Taxonomy" id="1586634"/>
    <lineage>
        <taxon>Eukaryota</taxon>
        <taxon>Metazoa</taxon>
        <taxon>Ecdysozoa</taxon>
        <taxon>Arthropoda</taxon>
        <taxon>Hexapoda</taxon>
        <taxon>Insecta</taxon>
        <taxon>Pterygota</taxon>
        <taxon>Neoptera</taxon>
        <taxon>Endopterygota</taxon>
        <taxon>Coleoptera</taxon>
        <taxon>Polyphaga</taxon>
        <taxon>Cucujiformia</taxon>
        <taxon>Chrysomeloidea</taxon>
        <taxon>Cerambycidae</taxon>
        <taxon>Lepturinae</taxon>
        <taxon>Rhagiini</taxon>
        <taxon>Rhamnusium</taxon>
    </lineage>
</organism>
<dbReference type="SUPFAM" id="SSF55040">
    <property type="entry name" value="Molybdenum cofactor biosynthesis protein C, MoaC"/>
    <property type="match status" value="1"/>
</dbReference>
<evidence type="ECO:0000256" key="1">
    <source>
        <dbReference type="ARBA" id="ARBA00001637"/>
    </source>
</evidence>
<accession>A0AAV8ZL85</accession>
<evidence type="ECO:0000256" key="15">
    <source>
        <dbReference type="ARBA" id="ARBA00048697"/>
    </source>
</evidence>
<dbReference type="InterPro" id="IPR013785">
    <property type="entry name" value="Aldolase_TIM"/>
</dbReference>
<keyword evidence="9" id="KW-0547">Nucleotide-binding</keyword>
<dbReference type="NCBIfam" id="NF006870">
    <property type="entry name" value="PRK09364.1"/>
    <property type="match status" value="1"/>
</dbReference>
<dbReference type="Gene3D" id="3.30.70.640">
    <property type="entry name" value="Molybdopterin cofactor biosynthesis C (MoaC) domain"/>
    <property type="match status" value="1"/>
</dbReference>
<evidence type="ECO:0000256" key="3">
    <source>
        <dbReference type="ARBA" id="ARBA00005046"/>
    </source>
</evidence>
<dbReference type="GO" id="GO:0005525">
    <property type="term" value="F:GTP binding"/>
    <property type="evidence" value="ECO:0007669"/>
    <property type="project" value="UniProtKB-KW"/>
</dbReference>
<evidence type="ECO:0000256" key="8">
    <source>
        <dbReference type="ARBA" id="ARBA00022723"/>
    </source>
</evidence>
<dbReference type="InterPro" id="IPR036522">
    <property type="entry name" value="MoaC_sf"/>
</dbReference>
<dbReference type="EMBL" id="JANEYF010001228">
    <property type="protein sequence ID" value="KAJ8965405.1"/>
    <property type="molecule type" value="Genomic_DNA"/>
</dbReference>
<comment type="cofactor">
    <cofactor evidence="2">
        <name>[4Fe-4S] cluster</name>
        <dbReference type="ChEBI" id="CHEBI:49883"/>
    </cofactor>
</comment>
<evidence type="ECO:0000256" key="4">
    <source>
        <dbReference type="ARBA" id="ARBA00008484"/>
    </source>
</evidence>
<evidence type="ECO:0000256" key="14">
    <source>
        <dbReference type="ARBA" id="ARBA00023239"/>
    </source>
</evidence>
<evidence type="ECO:0000256" key="7">
    <source>
        <dbReference type="ARBA" id="ARBA00022691"/>
    </source>
</evidence>
<dbReference type="Proteomes" id="UP001162156">
    <property type="component" value="Unassembled WGS sequence"/>
</dbReference>
<evidence type="ECO:0000256" key="5">
    <source>
        <dbReference type="ARBA" id="ARBA00009862"/>
    </source>
</evidence>
<evidence type="ECO:0000256" key="12">
    <source>
        <dbReference type="ARBA" id="ARBA00023134"/>
    </source>
</evidence>
<dbReference type="Pfam" id="PF04055">
    <property type="entry name" value="Radical_SAM"/>
    <property type="match status" value="1"/>
</dbReference>
<dbReference type="PROSITE" id="PS51918">
    <property type="entry name" value="RADICAL_SAM"/>
    <property type="match status" value="1"/>
</dbReference>
<dbReference type="GO" id="GO:0061798">
    <property type="term" value="F:GTP 3',8'-cyclase activity"/>
    <property type="evidence" value="ECO:0007669"/>
    <property type="project" value="UniProtKB-EC"/>
</dbReference>
<dbReference type="HAMAP" id="MF_01224_B">
    <property type="entry name" value="MoaC_B"/>
    <property type="match status" value="1"/>
</dbReference>
<evidence type="ECO:0000256" key="2">
    <source>
        <dbReference type="ARBA" id="ARBA00001966"/>
    </source>
</evidence>